<evidence type="ECO:0000256" key="1">
    <source>
        <dbReference type="ARBA" id="ARBA00022723"/>
    </source>
</evidence>
<dbReference type="GO" id="GO:0009245">
    <property type="term" value="P:lipid A biosynthetic process"/>
    <property type="evidence" value="ECO:0007669"/>
    <property type="project" value="TreeGrafter"/>
</dbReference>
<keyword evidence="1" id="KW-0479">Metal-binding</keyword>
<dbReference type="CDD" id="cd07385">
    <property type="entry name" value="MPP_YkuE_C"/>
    <property type="match status" value="1"/>
</dbReference>
<keyword evidence="3" id="KW-0812">Transmembrane</keyword>
<sequence length="375" mass="42091">MQQVLIHVIPIFFALYAYVSLFSKTRLHGVIKAILLILIVLACQYPAFCRSFFVGYDTRVPHLGIVLYSWLFATQLLLVIFSFAKDCFALVYRLIKKQHLPHQNSTAIGILALCVALSSWGSYSALSQPGVYQLEVRIKNLPQGLDGFTIAQLSDIHASALLDRDRLVNIVEKTNALKPNLIAVTGDIVDGKTEARFQDVLPLKELKAPYGVFAVEGNHEHYVEYDAWMKAFPKLNLIVLHNSHQILNVRGSALAVVGITDPMAVRYHREVPDIKKAMQGIPAGITAILLSHQVKYSREYAQYPIALQLSGHTHGGQIFGMHWLAQIINKGFVKDRYQIGDMLLYVNRGTGLWYGFPIRLGIPSEITLVTLRQEK</sequence>
<comment type="caution">
    <text evidence="5">The sequence shown here is derived from an EMBL/GenBank/DDBJ whole genome shotgun (WGS) entry which is preliminary data.</text>
</comment>
<feature type="transmembrane region" description="Helical" evidence="3">
    <location>
        <begin position="105"/>
        <end position="123"/>
    </location>
</feature>
<accession>A0A9D1IHF9</accession>
<protein>
    <submittedName>
        <fullName evidence="5">Metallophosphoesterase</fullName>
    </submittedName>
</protein>
<feature type="transmembrane region" description="Helical" evidence="3">
    <location>
        <begin position="34"/>
        <end position="53"/>
    </location>
</feature>
<keyword evidence="3" id="KW-1133">Transmembrane helix</keyword>
<dbReference type="EMBL" id="DVMY01000063">
    <property type="protein sequence ID" value="HIU37352.1"/>
    <property type="molecule type" value="Genomic_DNA"/>
</dbReference>
<gene>
    <name evidence="5" type="ORF">IAC56_03655</name>
</gene>
<reference evidence="5" key="1">
    <citation type="submission" date="2020-10" db="EMBL/GenBank/DDBJ databases">
        <authorList>
            <person name="Gilroy R."/>
        </authorList>
    </citation>
    <scope>NUCLEOTIDE SEQUENCE</scope>
    <source>
        <strain evidence="5">7463</strain>
    </source>
</reference>
<dbReference type="InterPro" id="IPR004843">
    <property type="entry name" value="Calcineurin-like_PHP"/>
</dbReference>
<evidence type="ECO:0000259" key="4">
    <source>
        <dbReference type="Pfam" id="PF00149"/>
    </source>
</evidence>
<dbReference type="AlphaFoldDB" id="A0A9D1IHF9"/>
<feature type="transmembrane region" description="Helical" evidence="3">
    <location>
        <begin position="65"/>
        <end position="84"/>
    </location>
</feature>
<dbReference type="GO" id="GO:0016020">
    <property type="term" value="C:membrane"/>
    <property type="evidence" value="ECO:0007669"/>
    <property type="project" value="GOC"/>
</dbReference>
<feature type="domain" description="Calcineurin-like phosphoesterase" evidence="4">
    <location>
        <begin position="149"/>
        <end position="315"/>
    </location>
</feature>
<dbReference type="GO" id="GO:0046872">
    <property type="term" value="F:metal ion binding"/>
    <property type="evidence" value="ECO:0007669"/>
    <property type="project" value="UniProtKB-KW"/>
</dbReference>
<evidence type="ECO:0000313" key="6">
    <source>
        <dbReference type="Proteomes" id="UP000824083"/>
    </source>
</evidence>
<dbReference type="Proteomes" id="UP000824083">
    <property type="component" value="Unassembled WGS sequence"/>
</dbReference>
<feature type="transmembrane region" description="Helical" evidence="3">
    <location>
        <begin position="6"/>
        <end position="22"/>
    </location>
</feature>
<dbReference type="InterPro" id="IPR051158">
    <property type="entry name" value="Metallophosphoesterase_sf"/>
</dbReference>
<evidence type="ECO:0000313" key="5">
    <source>
        <dbReference type="EMBL" id="HIU37352.1"/>
    </source>
</evidence>
<proteinExistence type="predicted"/>
<dbReference type="PANTHER" id="PTHR31302">
    <property type="entry name" value="TRANSMEMBRANE PROTEIN WITH METALLOPHOSPHOESTERASE DOMAIN-RELATED"/>
    <property type="match status" value="1"/>
</dbReference>
<dbReference type="Gene3D" id="3.60.21.10">
    <property type="match status" value="1"/>
</dbReference>
<dbReference type="Pfam" id="PF00149">
    <property type="entry name" value="Metallophos"/>
    <property type="match status" value="1"/>
</dbReference>
<keyword evidence="2" id="KW-0378">Hydrolase</keyword>
<dbReference type="SUPFAM" id="SSF56300">
    <property type="entry name" value="Metallo-dependent phosphatases"/>
    <property type="match status" value="1"/>
</dbReference>
<evidence type="ECO:0000256" key="2">
    <source>
        <dbReference type="ARBA" id="ARBA00022801"/>
    </source>
</evidence>
<name>A0A9D1IHF9_9BURK</name>
<keyword evidence="3" id="KW-0472">Membrane</keyword>
<dbReference type="InterPro" id="IPR029052">
    <property type="entry name" value="Metallo-depent_PP-like"/>
</dbReference>
<dbReference type="GO" id="GO:0008758">
    <property type="term" value="F:UDP-2,3-diacylglucosamine hydrolase activity"/>
    <property type="evidence" value="ECO:0007669"/>
    <property type="project" value="TreeGrafter"/>
</dbReference>
<evidence type="ECO:0000256" key="3">
    <source>
        <dbReference type="SAM" id="Phobius"/>
    </source>
</evidence>
<dbReference type="PANTHER" id="PTHR31302:SF31">
    <property type="entry name" value="PHOSPHODIESTERASE YAEI"/>
    <property type="match status" value="1"/>
</dbReference>
<organism evidence="5 6">
    <name type="scientific">Candidatus Aphodousia faecigallinarum</name>
    <dbReference type="NCBI Taxonomy" id="2840677"/>
    <lineage>
        <taxon>Bacteria</taxon>
        <taxon>Pseudomonadati</taxon>
        <taxon>Pseudomonadota</taxon>
        <taxon>Betaproteobacteria</taxon>
        <taxon>Burkholderiales</taxon>
        <taxon>Sutterellaceae</taxon>
        <taxon>Sutterellaceae incertae sedis</taxon>
        <taxon>Candidatus Aphodousia</taxon>
    </lineage>
</organism>
<reference evidence="5" key="2">
    <citation type="journal article" date="2021" name="PeerJ">
        <title>Extensive microbial diversity within the chicken gut microbiome revealed by metagenomics and culture.</title>
        <authorList>
            <person name="Gilroy R."/>
            <person name="Ravi A."/>
            <person name="Getino M."/>
            <person name="Pursley I."/>
            <person name="Horton D.L."/>
            <person name="Alikhan N.F."/>
            <person name="Baker D."/>
            <person name="Gharbi K."/>
            <person name="Hall N."/>
            <person name="Watson M."/>
            <person name="Adriaenssens E.M."/>
            <person name="Foster-Nyarko E."/>
            <person name="Jarju S."/>
            <person name="Secka A."/>
            <person name="Antonio M."/>
            <person name="Oren A."/>
            <person name="Chaudhuri R.R."/>
            <person name="La Ragione R."/>
            <person name="Hildebrand F."/>
            <person name="Pallen M.J."/>
        </authorList>
    </citation>
    <scope>NUCLEOTIDE SEQUENCE</scope>
    <source>
        <strain evidence="5">7463</strain>
    </source>
</reference>